<evidence type="ECO:0000313" key="1">
    <source>
        <dbReference type="EMBL" id="RHF50934.1"/>
    </source>
</evidence>
<comment type="caution">
    <text evidence="1">The sequence shown here is derived from an EMBL/GenBank/DDBJ whole genome shotgun (WGS) entry which is preliminary data.</text>
</comment>
<dbReference type="Proteomes" id="UP000283442">
    <property type="component" value="Unassembled WGS sequence"/>
</dbReference>
<evidence type="ECO:0008006" key="3">
    <source>
        <dbReference type="Google" id="ProtNLM"/>
    </source>
</evidence>
<dbReference type="RefSeq" id="WP_118176407.1">
    <property type="nucleotide sequence ID" value="NZ_JAQEBN010000032.1"/>
</dbReference>
<gene>
    <name evidence="1" type="ORF">DW674_08760</name>
</gene>
<reference evidence="1 2" key="1">
    <citation type="submission" date="2018-08" db="EMBL/GenBank/DDBJ databases">
        <title>A genome reference for cultivated species of the human gut microbiota.</title>
        <authorList>
            <person name="Zou Y."/>
            <person name="Xue W."/>
            <person name="Luo G."/>
        </authorList>
    </citation>
    <scope>NUCLEOTIDE SEQUENCE [LARGE SCALE GENOMIC DNA]</scope>
    <source>
        <strain evidence="1 2">AM25-21AC</strain>
    </source>
</reference>
<evidence type="ECO:0000313" key="2">
    <source>
        <dbReference type="Proteomes" id="UP000283442"/>
    </source>
</evidence>
<dbReference type="AlphaFoldDB" id="A0A414NVC5"/>
<accession>A0A414NVC5</accession>
<organism evidence="1 2">
    <name type="scientific">Mitsuokella multacida</name>
    <dbReference type="NCBI Taxonomy" id="52226"/>
    <lineage>
        <taxon>Bacteria</taxon>
        <taxon>Bacillati</taxon>
        <taxon>Bacillota</taxon>
        <taxon>Negativicutes</taxon>
        <taxon>Selenomonadales</taxon>
        <taxon>Selenomonadaceae</taxon>
        <taxon>Mitsuokella</taxon>
    </lineage>
</organism>
<proteinExistence type="predicted"/>
<sequence>MINIINLVVYRKNNEQISSFQDKIKQYFPPVKKYTLYTDQTRDSLAYQQMKEDISDKNTIVLMDSINDLSFDSITQIHEIDWFLNQSISCIFFTYTTMLEHPENNQEHLRLLKDYVISSYQKKKVLPFNQVIRKKRIDYPEKWEDLFEKWENKEITARYFMKECGLKRGTFYHMIADYKEQTGSMKRIVTIT</sequence>
<dbReference type="EMBL" id="QRHE01000009">
    <property type="protein sequence ID" value="RHF50934.1"/>
    <property type="molecule type" value="Genomic_DNA"/>
</dbReference>
<name>A0A414NVC5_9FIRM</name>
<protein>
    <recommendedName>
        <fullName evidence="3">Resolvase</fullName>
    </recommendedName>
</protein>